<evidence type="ECO:0000313" key="11">
    <source>
        <dbReference type="Proteomes" id="UP001303046"/>
    </source>
</evidence>
<dbReference type="Pfam" id="PF04506">
    <property type="entry name" value="Rft-1"/>
    <property type="match status" value="1"/>
</dbReference>
<keyword evidence="7 9" id="KW-0472">Membrane</keyword>
<reference evidence="10 11" key="1">
    <citation type="submission" date="2023-08" db="EMBL/GenBank/DDBJ databases">
        <title>A Necator americanus chromosomal reference genome.</title>
        <authorList>
            <person name="Ilik V."/>
            <person name="Petrzelkova K.J."/>
            <person name="Pardy F."/>
            <person name="Fuh T."/>
            <person name="Niatou-Singa F.S."/>
            <person name="Gouil Q."/>
            <person name="Baker L."/>
            <person name="Ritchie M.E."/>
            <person name="Jex A.R."/>
            <person name="Gazzola D."/>
            <person name="Li H."/>
            <person name="Toshio Fujiwara R."/>
            <person name="Zhan B."/>
            <person name="Aroian R.V."/>
            <person name="Pafco B."/>
            <person name="Schwarz E.M."/>
        </authorList>
    </citation>
    <scope>NUCLEOTIDE SEQUENCE [LARGE SCALE GENOMIC DNA]</scope>
    <source>
        <strain evidence="10 11">Aroian</strain>
        <tissue evidence="10">Whole animal</tissue>
    </source>
</reference>
<evidence type="ECO:0000256" key="9">
    <source>
        <dbReference type="RuleBase" id="RU365067"/>
    </source>
</evidence>
<feature type="transmembrane region" description="Helical" evidence="9">
    <location>
        <begin position="350"/>
        <end position="374"/>
    </location>
</feature>
<evidence type="ECO:0000256" key="4">
    <source>
        <dbReference type="ARBA" id="ARBA00022692"/>
    </source>
</evidence>
<keyword evidence="5" id="KW-0256">Endoplasmic reticulum</keyword>
<evidence type="ECO:0000256" key="1">
    <source>
        <dbReference type="ARBA" id="ARBA00004477"/>
    </source>
</evidence>
<evidence type="ECO:0000256" key="2">
    <source>
        <dbReference type="ARBA" id="ARBA00004922"/>
    </source>
</evidence>
<feature type="transmembrane region" description="Helical" evidence="9">
    <location>
        <begin position="37"/>
        <end position="56"/>
    </location>
</feature>
<dbReference type="PANTHER" id="PTHR13117">
    <property type="entry name" value="ENDOPLASMIC RETICULUM MULTISPAN TRANSMEMBRANE PROTEIN-RELATED"/>
    <property type="match status" value="1"/>
</dbReference>
<dbReference type="EMBL" id="JAVFWL010000004">
    <property type="protein sequence ID" value="KAK6750345.1"/>
    <property type="molecule type" value="Genomic_DNA"/>
</dbReference>
<comment type="caution">
    <text evidence="10">The sequence shown here is derived from an EMBL/GenBank/DDBJ whole genome shotgun (WGS) entry which is preliminary data.</text>
</comment>
<feature type="transmembrane region" description="Helical" evidence="9">
    <location>
        <begin position="77"/>
        <end position="98"/>
    </location>
</feature>
<feature type="transmembrane region" description="Helical" evidence="9">
    <location>
        <begin position="104"/>
        <end position="122"/>
    </location>
</feature>
<feature type="transmembrane region" description="Helical" evidence="9">
    <location>
        <begin position="474"/>
        <end position="496"/>
    </location>
</feature>
<comment type="function">
    <text evidence="8 9">Intramembrane glycolipid transporter that operates in the biosynthetic pathway of dolichol-linked oligosaccharides, the glycan precursors employed in protein asparagine (N)-glycosylation. The sequential addition of sugars to dolichol pyrophosphate produces dolichol-linked oligosaccharides containing fourteen sugars, including two GlcNAcs, nine mannoses and three glucoses. Once assembled, the oligosaccharide is transferred from the lipid to nascent proteins by oligosaccharyltransferases. The assembly of dolichol-linked oligosaccharides begins on the cytosolic side of the endoplasmic reticulum membrane and finishes in its lumen. RFT1 could mediate the translocation of the cytosolically oriented intermediate DolPP-GlcNAc2Man5, produced by ALG11, into the ER lumen where dolichol-linked oligosaccharides assembly continues. However, the intramembrane lipid transporter activity could not be confirmed in vitro.</text>
</comment>
<evidence type="ECO:0000256" key="7">
    <source>
        <dbReference type="ARBA" id="ARBA00023136"/>
    </source>
</evidence>
<comment type="subcellular location">
    <subcellularLocation>
        <location evidence="1 9">Endoplasmic reticulum membrane</location>
        <topology evidence="1 9">Multi-pass membrane protein</topology>
    </subcellularLocation>
</comment>
<feature type="transmembrane region" description="Helical" evidence="9">
    <location>
        <begin position="169"/>
        <end position="188"/>
    </location>
</feature>
<keyword evidence="4 9" id="KW-0812">Transmembrane</keyword>
<feature type="transmembrane region" description="Helical" evidence="9">
    <location>
        <begin position="134"/>
        <end position="157"/>
    </location>
</feature>
<evidence type="ECO:0000256" key="8">
    <source>
        <dbReference type="ARBA" id="ARBA00045912"/>
    </source>
</evidence>
<protein>
    <recommendedName>
        <fullName evidence="9">Protein RFT1 homolog</fullName>
    </recommendedName>
</protein>
<dbReference type="PANTHER" id="PTHR13117:SF5">
    <property type="entry name" value="PROTEIN RFT1 HOMOLOG"/>
    <property type="match status" value="1"/>
</dbReference>
<organism evidence="10 11">
    <name type="scientific">Necator americanus</name>
    <name type="common">Human hookworm</name>
    <dbReference type="NCBI Taxonomy" id="51031"/>
    <lineage>
        <taxon>Eukaryota</taxon>
        <taxon>Metazoa</taxon>
        <taxon>Ecdysozoa</taxon>
        <taxon>Nematoda</taxon>
        <taxon>Chromadorea</taxon>
        <taxon>Rhabditida</taxon>
        <taxon>Rhabditina</taxon>
        <taxon>Rhabditomorpha</taxon>
        <taxon>Strongyloidea</taxon>
        <taxon>Ancylostomatidae</taxon>
        <taxon>Bunostominae</taxon>
        <taxon>Necator</taxon>
    </lineage>
</organism>
<evidence type="ECO:0000313" key="10">
    <source>
        <dbReference type="EMBL" id="KAK6750345.1"/>
    </source>
</evidence>
<feature type="transmembrane region" description="Helical" evidence="9">
    <location>
        <begin position="445"/>
        <end position="468"/>
    </location>
</feature>
<dbReference type="Proteomes" id="UP001303046">
    <property type="component" value="Unassembled WGS sequence"/>
</dbReference>
<dbReference type="InterPro" id="IPR007594">
    <property type="entry name" value="RFT1"/>
</dbReference>
<feature type="transmembrane region" description="Helical" evidence="9">
    <location>
        <begin position="12"/>
        <end position="31"/>
    </location>
</feature>
<accession>A0ABR1DK51</accession>
<sequence>MTSFGRSLAMNFSGQLFARILSFAINMYLLRVVDNDVLGLVNVRLTLLYNTVLFLTREPMRKANILRSSLQCFVNTIWLSPLICLSLSIFCTFCWSVFSSNHDIPALILISFPLAAVIESLAEPFAVISLRFSLSGHFAVAQGLLVLLQRIFVLILITTTSMYHLEIFAYAQMLSSTAYLLFHYTAFFRYSRKSMAELSSFGSFRSFFPQLSHGFDREALSAVGALFTHSILKQLMTDGSAYIMTFTELLSLKSQAVYDAVEKLGSLVARIVLTPLEEMCFAYFSNAINKNTKVFSKSTESYDSMLENFSITLHVASVIGLVVSVFGIPYSPLAVFIYGGHLLYDNGGAFLLSLYCVYLSVMAVNGITECFAMASMNNAEIFSHGGFLLLSAPFHLLLSFALCSYLNASGFILANTVNMLFRIGYSWRHIGYFLGERIPSISSILPTFSTIVFLLFALMATLFTLLIFGSTPGLTHSVAHVAIGGVLLVLTIAHIIRQICLCIHNIYPFTVGCAKSCR</sequence>
<gene>
    <name evidence="10" type="primary">Necator_chrIV.g15660</name>
    <name evidence="10" type="ORF">RB195_002365</name>
</gene>
<comment type="pathway">
    <text evidence="2">Protein modification; protein glycosylation.</text>
</comment>
<evidence type="ECO:0000256" key="6">
    <source>
        <dbReference type="ARBA" id="ARBA00022989"/>
    </source>
</evidence>
<evidence type="ECO:0000256" key="5">
    <source>
        <dbReference type="ARBA" id="ARBA00022824"/>
    </source>
</evidence>
<keyword evidence="6 9" id="KW-1133">Transmembrane helix</keyword>
<name>A0ABR1DK51_NECAM</name>
<comment type="similarity">
    <text evidence="3 9">Belongs to the RFT1 family.</text>
</comment>
<evidence type="ECO:0000256" key="3">
    <source>
        <dbReference type="ARBA" id="ARBA00010288"/>
    </source>
</evidence>
<keyword evidence="11" id="KW-1185">Reference proteome</keyword>
<feature type="transmembrane region" description="Helical" evidence="9">
    <location>
        <begin position="311"/>
        <end position="330"/>
    </location>
</feature>
<proteinExistence type="inferred from homology"/>